<evidence type="ECO:0000256" key="1">
    <source>
        <dbReference type="PROSITE-ProRule" id="PRU00267"/>
    </source>
</evidence>
<feature type="region of interest" description="Disordered" evidence="2">
    <location>
        <begin position="473"/>
        <end position="554"/>
    </location>
</feature>
<dbReference type="InterPro" id="IPR036910">
    <property type="entry name" value="HMG_box_dom_sf"/>
</dbReference>
<evidence type="ECO:0000313" key="4">
    <source>
        <dbReference type="EMBL" id="CAE0519908.1"/>
    </source>
</evidence>
<sequence>MDAAKAYTVIPYQLSDEAYANLLRNPEQCGFRVLQPGAVRDPQFGYLFLESRRHEARRPRLLDGLDWVPSSAANASSRVLHDGVTELVRNYCARRTKSEAARPQIRPFVEFQRSVNDEVKQQYPQASALDHKTIVGRMWRAMPSAEKEAYKAQAAAKNRNARQRMAAAQPQELLVRHEMWLQLSDLWTASDPPFDGACSERLLLHYLGDDAWHCLSCPPDAIGIVTDPWVPSTPSPWRSIGSGMRTTGPQAPQLVLSYSDQVVHAIPLVAGQQAEPGAPTVPSFASLHQLGPSTSPALTVAASCEDADLAAHFGSGASFGGTGASFGGGAGGSAIDYGIAGASFGSPASFGGLAGLSAAGSFGTTALDQFLFQVQSGDPFHDDDGFSPLQSLATSVPLPNRPTGRFGAAHDEAEDLLLLTRLVQEEPIMRSLPPAKTARRAIGGRELPLLDSPNVMRAAALLAGVEPSPLTIPQVGASPMSVPPEAGPSRDQATSPIRMEETEPDADLPDFFTGAPADRRAAPAADAEPEQACRASEGGEDSAAAHPTSPTSGFTFEELYTAML</sequence>
<organism evidence="4">
    <name type="scientific">Emiliania huxleyi</name>
    <name type="common">Coccolithophore</name>
    <name type="synonym">Pontosphaera huxleyi</name>
    <dbReference type="NCBI Taxonomy" id="2903"/>
    <lineage>
        <taxon>Eukaryota</taxon>
        <taxon>Haptista</taxon>
        <taxon>Haptophyta</taxon>
        <taxon>Prymnesiophyceae</taxon>
        <taxon>Isochrysidales</taxon>
        <taxon>Noelaerhabdaceae</taxon>
        <taxon>Emiliania</taxon>
    </lineage>
</organism>
<dbReference type="CDD" id="cd00084">
    <property type="entry name" value="HMG-box_SF"/>
    <property type="match status" value="1"/>
</dbReference>
<dbReference type="SUPFAM" id="SSF47095">
    <property type="entry name" value="HMG-box"/>
    <property type="match status" value="1"/>
</dbReference>
<dbReference type="GO" id="GO:0005634">
    <property type="term" value="C:nucleus"/>
    <property type="evidence" value="ECO:0007669"/>
    <property type="project" value="UniProtKB-UniRule"/>
</dbReference>
<evidence type="ECO:0000256" key="2">
    <source>
        <dbReference type="SAM" id="MobiDB-lite"/>
    </source>
</evidence>
<keyword evidence="1" id="KW-0238">DNA-binding</keyword>
<accession>A0A7S3VWR3</accession>
<dbReference type="GO" id="GO:0003677">
    <property type="term" value="F:DNA binding"/>
    <property type="evidence" value="ECO:0007669"/>
    <property type="project" value="UniProtKB-UniRule"/>
</dbReference>
<feature type="DNA-binding region" description="HMG box" evidence="1">
    <location>
        <begin position="101"/>
        <end position="169"/>
    </location>
</feature>
<dbReference type="Pfam" id="PF00505">
    <property type="entry name" value="HMG_box"/>
    <property type="match status" value="1"/>
</dbReference>
<protein>
    <recommendedName>
        <fullName evidence="3">HMG box domain-containing protein</fullName>
    </recommendedName>
</protein>
<evidence type="ECO:0000259" key="3">
    <source>
        <dbReference type="PROSITE" id="PS50118"/>
    </source>
</evidence>
<reference evidence="4" key="1">
    <citation type="submission" date="2021-01" db="EMBL/GenBank/DDBJ databases">
        <authorList>
            <person name="Corre E."/>
            <person name="Pelletier E."/>
            <person name="Niang G."/>
            <person name="Scheremetjew M."/>
            <person name="Finn R."/>
            <person name="Kale V."/>
            <person name="Holt S."/>
            <person name="Cochrane G."/>
            <person name="Meng A."/>
            <person name="Brown T."/>
            <person name="Cohen L."/>
        </authorList>
    </citation>
    <scope>NUCLEOTIDE SEQUENCE</scope>
    <source>
        <strain evidence="4">379</strain>
    </source>
</reference>
<dbReference type="PROSITE" id="PS50118">
    <property type="entry name" value="HMG_BOX_2"/>
    <property type="match status" value="1"/>
</dbReference>
<dbReference type="EMBL" id="HBIR01000090">
    <property type="protein sequence ID" value="CAE0519908.1"/>
    <property type="molecule type" value="Transcribed_RNA"/>
</dbReference>
<gene>
    <name evidence="4" type="ORF">EHUX00137_LOCUS48</name>
</gene>
<dbReference type="AlphaFoldDB" id="A0A7S3VWR3"/>
<dbReference type="Gene3D" id="1.10.30.10">
    <property type="entry name" value="High mobility group box domain"/>
    <property type="match status" value="1"/>
</dbReference>
<dbReference type="InterPro" id="IPR009071">
    <property type="entry name" value="HMG_box_dom"/>
</dbReference>
<keyword evidence="1" id="KW-0539">Nucleus</keyword>
<feature type="domain" description="HMG box" evidence="3">
    <location>
        <begin position="101"/>
        <end position="169"/>
    </location>
</feature>
<proteinExistence type="predicted"/>
<name>A0A7S3VWR3_EMIHU</name>